<dbReference type="InterPro" id="IPR000290">
    <property type="entry name" value="Colicin_pyocin"/>
</dbReference>
<proteinExistence type="predicted"/>
<dbReference type="Proteomes" id="UP000765224">
    <property type="component" value="Unassembled WGS sequence"/>
</dbReference>
<reference evidence="1 2" key="1">
    <citation type="submission" date="2021-06" db="EMBL/GenBank/DDBJ databases">
        <title>Updating the genus Pseudomonas: Description of 43 new species and partition of the Pseudomonas putida group.</title>
        <authorList>
            <person name="Girard L."/>
            <person name="Lood C."/>
            <person name="Vandamme P."/>
            <person name="Rokni-Zadeh H."/>
            <person name="Van Noort V."/>
            <person name="Hofte M."/>
            <person name="Lavigne R."/>
            <person name="De Mot R."/>
        </authorList>
    </citation>
    <scope>NUCLEOTIDE SEQUENCE [LARGE SCALE GENOMIC DNA]</scope>
    <source>
        <strain evidence="1 2">COR58</strain>
    </source>
</reference>
<name>A0ABS6P882_9PSED</name>
<dbReference type="CDD" id="cd16363">
    <property type="entry name" value="Col_Im_like"/>
    <property type="match status" value="1"/>
</dbReference>
<protein>
    <submittedName>
        <fullName evidence="1">Bacteriocin immunity protein</fullName>
    </submittedName>
</protein>
<keyword evidence="2" id="KW-1185">Reference proteome</keyword>
<dbReference type="RefSeq" id="WP_217892422.1">
    <property type="nucleotide sequence ID" value="NZ_JAHSTS010000001.1"/>
</dbReference>
<dbReference type="EMBL" id="JAHSTS010000001">
    <property type="protein sequence ID" value="MBV4456681.1"/>
    <property type="molecule type" value="Genomic_DNA"/>
</dbReference>
<evidence type="ECO:0000313" key="1">
    <source>
        <dbReference type="EMBL" id="MBV4456681.1"/>
    </source>
</evidence>
<organism evidence="1 2">
    <name type="scientific">Pseudomonas ekonensis</name>
    <dbReference type="NCBI Taxonomy" id="2842353"/>
    <lineage>
        <taxon>Bacteria</taxon>
        <taxon>Pseudomonadati</taxon>
        <taxon>Pseudomonadota</taxon>
        <taxon>Gammaproteobacteria</taxon>
        <taxon>Pseudomonadales</taxon>
        <taxon>Pseudomonadaceae</taxon>
        <taxon>Pseudomonas</taxon>
    </lineage>
</organism>
<comment type="caution">
    <text evidence="1">The sequence shown here is derived from an EMBL/GenBank/DDBJ whole genome shotgun (WGS) entry which is preliminary data.</text>
</comment>
<accession>A0ABS6P882</accession>
<evidence type="ECO:0000313" key="2">
    <source>
        <dbReference type="Proteomes" id="UP000765224"/>
    </source>
</evidence>
<sequence>MDLEVNFCERVEHPAGTDLIYWPVDEAQCTPQSITATVKAWRIANGLPGFKQ</sequence>
<gene>
    <name evidence="1" type="ORF">KVG96_01800</name>
</gene>
<dbReference type="Pfam" id="PF01320">
    <property type="entry name" value="Colicin_Pyocin"/>
    <property type="match status" value="1"/>
</dbReference>